<dbReference type="GO" id="GO:0016746">
    <property type="term" value="F:acyltransferase activity"/>
    <property type="evidence" value="ECO:0007669"/>
    <property type="project" value="UniProtKB-KW"/>
</dbReference>
<evidence type="ECO:0000313" key="4">
    <source>
        <dbReference type="EMBL" id="KAI5332723.1"/>
    </source>
</evidence>
<protein>
    <recommendedName>
        <fullName evidence="6">HXXXD-type acyl-transferase family protein</fullName>
    </recommendedName>
</protein>
<comment type="similarity">
    <text evidence="1">Belongs to the plant acyltransferase family.</text>
</comment>
<sequence>MNVEVISKEIIKSNPLLQPQTSFAITNSGRVKIHDHFVECNDEGIPYLEAQVTNYRLHDVLNNLVLDELNKFIPFALDEHIANEFSLDVQLYMFACRGFAIGLCISHKLADGLSICSCSPKLGLLLPVERPTKPK</sequence>
<dbReference type="Gene3D" id="3.30.559.10">
    <property type="entry name" value="Chloramphenicol acetyltransferase-like domain"/>
    <property type="match status" value="1"/>
</dbReference>
<proteinExistence type="inferred from homology"/>
<evidence type="ECO:0000256" key="1">
    <source>
        <dbReference type="ARBA" id="ARBA00009861"/>
    </source>
</evidence>
<comment type="caution">
    <text evidence="4">The sequence shown here is derived from an EMBL/GenBank/DDBJ whole genome shotgun (WGS) entry which is preliminary data.</text>
</comment>
<dbReference type="Pfam" id="PF02458">
    <property type="entry name" value="Transferase"/>
    <property type="match status" value="1"/>
</dbReference>
<gene>
    <name evidence="4" type="ORF">L3X38_022852</name>
</gene>
<name>A0AAD4Z5L1_PRUDU</name>
<dbReference type="AlphaFoldDB" id="A0AAD4Z5L1"/>
<organism evidence="4 5">
    <name type="scientific">Prunus dulcis</name>
    <name type="common">Almond</name>
    <name type="synonym">Amygdalus dulcis</name>
    <dbReference type="NCBI Taxonomy" id="3755"/>
    <lineage>
        <taxon>Eukaryota</taxon>
        <taxon>Viridiplantae</taxon>
        <taxon>Streptophyta</taxon>
        <taxon>Embryophyta</taxon>
        <taxon>Tracheophyta</taxon>
        <taxon>Spermatophyta</taxon>
        <taxon>Magnoliopsida</taxon>
        <taxon>eudicotyledons</taxon>
        <taxon>Gunneridae</taxon>
        <taxon>Pentapetalae</taxon>
        <taxon>rosids</taxon>
        <taxon>fabids</taxon>
        <taxon>Rosales</taxon>
        <taxon>Rosaceae</taxon>
        <taxon>Amygdaloideae</taxon>
        <taxon>Amygdaleae</taxon>
        <taxon>Prunus</taxon>
    </lineage>
</organism>
<dbReference type="PANTHER" id="PTHR31623">
    <property type="entry name" value="F21J9.9"/>
    <property type="match status" value="1"/>
</dbReference>
<accession>A0AAD4Z5L1</accession>
<reference evidence="4 5" key="1">
    <citation type="journal article" date="2022" name="G3 (Bethesda)">
        <title>Whole-genome sequence and methylome profiling of the almond [Prunus dulcis (Mill.) D.A. Webb] cultivar 'Nonpareil'.</title>
        <authorList>
            <person name="D'Amico-Willman K.M."/>
            <person name="Ouma W.Z."/>
            <person name="Meulia T."/>
            <person name="Sideli G.M."/>
            <person name="Gradziel T.M."/>
            <person name="Fresnedo-Ramirez J."/>
        </authorList>
    </citation>
    <scope>NUCLEOTIDE SEQUENCE [LARGE SCALE GENOMIC DNA]</scope>
    <source>
        <strain evidence="4">Clone GOH B32 T37-40</strain>
    </source>
</reference>
<dbReference type="EMBL" id="JAJFAZ020000004">
    <property type="protein sequence ID" value="KAI5332723.1"/>
    <property type="molecule type" value="Genomic_DNA"/>
</dbReference>
<evidence type="ECO:0008006" key="6">
    <source>
        <dbReference type="Google" id="ProtNLM"/>
    </source>
</evidence>
<evidence type="ECO:0000256" key="2">
    <source>
        <dbReference type="ARBA" id="ARBA00022679"/>
    </source>
</evidence>
<keyword evidence="2" id="KW-0808">Transferase</keyword>
<evidence type="ECO:0000313" key="5">
    <source>
        <dbReference type="Proteomes" id="UP001054821"/>
    </source>
</evidence>
<evidence type="ECO:0000256" key="3">
    <source>
        <dbReference type="ARBA" id="ARBA00023315"/>
    </source>
</evidence>
<keyword evidence="5" id="KW-1185">Reference proteome</keyword>
<dbReference type="PANTHER" id="PTHR31623:SF46">
    <property type="entry name" value="VINORINE SYNTHASE-LIKE"/>
    <property type="match status" value="1"/>
</dbReference>
<keyword evidence="3" id="KW-0012">Acyltransferase</keyword>
<dbReference type="Proteomes" id="UP001054821">
    <property type="component" value="Chromosome 4"/>
</dbReference>
<dbReference type="InterPro" id="IPR023213">
    <property type="entry name" value="CAT-like_dom_sf"/>
</dbReference>